<dbReference type="GeneID" id="7943875"/>
<sequence length="82" mass="9257">MERKFKPGDRVRIKSLGIYYPCAEQGLFVTNTATVRGYSDPAEYLEAHVFVRPDGGLLDWGIPWSFEECELELCAVCPEDAV</sequence>
<proteinExistence type="predicted"/>
<accession>C4ML51</accession>
<protein>
    <submittedName>
        <fullName evidence="1">p51</fullName>
    </submittedName>
</protein>
<name>C4ML51_9CAUD</name>
<dbReference type="EMBL" id="EU717894">
    <property type="protein sequence ID" value="ACE75791.1"/>
    <property type="molecule type" value="Genomic_DNA"/>
</dbReference>
<evidence type="ECO:0000313" key="1">
    <source>
        <dbReference type="EMBL" id="ACE75791.1"/>
    </source>
</evidence>
<evidence type="ECO:0000313" key="2">
    <source>
        <dbReference type="Proteomes" id="UP000001480"/>
    </source>
</evidence>
<dbReference type="Proteomes" id="UP000001480">
    <property type="component" value="Segment"/>
</dbReference>
<keyword evidence="2" id="KW-1185">Reference proteome</keyword>
<reference evidence="1 2" key="1">
    <citation type="journal article" date="2009" name="Appl. Environ. Microbiol.">
        <title>Genomic characterization of the intron-containing T7-like phage phiL7 of Xanthomonas campestris.</title>
        <authorList>
            <person name="Lee C.N."/>
            <person name="Lin J.W."/>
            <person name="Weng S.F."/>
            <person name="Tseng Y.H."/>
        </authorList>
    </citation>
    <scope>NUCLEOTIDE SEQUENCE</scope>
</reference>
<dbReference type="KEGG" id="vg:7943875"/>
<organism evidence="1 2">
    <name type="scientific">Xanthomonas phage phiL7</name>
    <dbReference type="NCBI Taxonomy" id="538979"/>
    <lineage>
        <taxon>Viruses</taxon>
        <taxon>Duplodnaviria</taxon>
        <taxon>Heunggongvirae</taxon>
        <taxon>Uroviricota</taxon>
        <taxon>Caudoviricetes</taxon>
        <taxon>Eisenstarkvirus</taxon>
        <taxon>Eisenstarkvirus L7</taxon>
    </lineage>
</organism>
<dbReference type="RefSeq" id="YP_002922665.1">
    <property type="nucleotide sequence ID" value="NC_012742.1"/>
</dbReference>